<feature type="region of interest" description="Disordered" evidence="6">
    <location>
        <begin position="421"/>
        <end position="454"/>
    </location>
</feature>
<keyword evidence="5" id="KW-0539">Nucleus</keyword>
<dbReference type="VEuPathDB" id="FungiDB:Z520_02473"/>
<feature type="compositionally biased region" description="Basic and acidic residues" evidence="6">
    <location>
        <begin position="421"/>
        <end position="448"/>
    </location>
</feature>
<gene>
    <name evidence="7" type="ORF">Z520_02473</name>
</gene>
<keyword evidence="8" id="KW-1185">Reference proteome</keyword>
<accession>A0A0D2KFV0</accession>
<dbReference type="InterPro" id="IPR036390">
    <property type="entry name" value="WH_DNA-bd_sf"/>
</dbReference>
<organism evidence="7 8">
    <name type="scientific">Fonsecaea multimorphosa CBS 102226</name>
    <dbReference type="NCBI Taxonomy" id="1442371"/>
    <lineage>
        <taxon>Eukaryota</taxon>
        <taxon>Fungi</taxon>
        <taxon>Dikarya</taxon>
        <taxon>Ascomycota</taxon>
        <taxon>Pezizomycotina</taxon>
        <taxon>Eurotiomycetes</taxon>
        <taxon>Chaetothyriomycetidae</taxon>
        <taxon>Chaetothyriales</taxon>
        <taxon>Herpotrichiellaceae</taxon>
        <taxon>Fonsecaea</taxon>
    </lineage>
</organism>
<feature type="region of interest" description="Disordered" evidence="6">
    <location>
        <begin position="206"/>
        <end position="273"/>
    </location>
</feature>
<evidence type="ECO:0000256" key="2">
    <source>
        <dbReference type="ARBA" id="ARBA00011038"/>
    </source>
</evidence>
<evidence type="ECO:0000256" key="4">
    <source>
        <dbReference type="ARBA" id="ARBA00023163"/>
    </source>
</evidence>
<dbReference type="InterPro" id="IPR016049">
    <property type="entry name" value="RNA_pol_Rpc34-like"/>
</dbReference>
<name>A0A0D2KFV0_9EURO</name>
<keyword evidence="4" id="KW-0804">Transcription</keyword>
<evidence type="ECO:0000313" key="7">
    <source>
        <dbReference type="EMBL" id="KIY02335.1"/>
    </source>
</evidence>
<sequence length="469" mass="52907">MAPPKNTTVPDSEPSTAAPFRDRTAEALHAWCSKNYEFGYVFSQAELLSAGVIPNQDLHILLSSVEYLVKNSLFRVHDRAGGGIGWELVDPDVAKDYVNLSRNEQIVLQVIDGAKTSGMWTKQLQSKTALHGNILEKVYKVLEGRGLIKQMKSVSHPQRKMYILAGLTPSEDATGGSWFSEGRLDIGLIDTISTVIEHYVSTQSWQEIKPDDMEESPGQKRKRPSGGFEEHGDDRGKMTKTGEGQNNKAKSSKHQASSQRSYRPFGPGHKSYPTLEDITRHILNIKVTGSMLPQNAIAQLLQVMVYDDRLFKLHRPPHGNELPDDHINNTVTMYRCFKTPQDITERLQLDKRKVSHHDDVRKAAYRQEELEKLGRGGSSEVPCLRCPSFDICGDGGPVNVVTCKYFDEWYDRIEEADKWKTDKDREKVKEKTKDRDKDKGKGKDKERGVTVVNGDRGPFVDIELELEPS</sequence>
<dbReference type="GO" id="GO:0005654">
    <property type="term" value="C:nucleoplasm"/>
    <property type="evidence" value="ECO:0007669"/>
    <property type="project" value="UniProtKB-ARBA"/>
</dbReference>
<dbReference type="GO" id="GO:0005737">
    <property type="term" value="C:cytoplasm"/>
    <property type="evidence" value="ECO:0007669"/>
    <property type="project" value="UniProtKB-ARBA"/>
</dbReference>
<dbReference type="STRING" id="1442371.A0A0D2KFV0"/>
<dbReference type="FunFam" id="1.10.10.10:FF:000116">
    <property type="entry name" value="DNA-directed RNA polymerase III subunit RPC6"/>
    <property type="match status" value="1"/>
</dbReference>
<dbReference type="GO" id="GO:0005666">
    <property type="term" value="C:RNA polymerase III complex"/>
    <property type="evidence" value="ECO:0007669"/>
    <property type="project" value="InterPro"/>
</dbReference>
<comment type="similarity">
    <text evidence="2">Belongs to the eukaryotic RPC34/RPC39 RNA polymerase subunit family.</text>
</comment>
<dbReference type="AlphaFoldDB" id="A0A0D2KFV0"/>
<feature type="compositionally biased region" description="Basic and acidic residues" evidence="6">
    <location>
        <begin position="228"/>
        <end position="237"/>
    </location>
</feature>
<dbReference type="Pfam" id="PF05158">
    <property type="entry name" value="RNA_pol_Rpc34"/>
    <property type="match status" value="1"/>
</dbReference>
<dbReference type="RefSeq" id="XP_016636457.1">
    <property type="nucleotide sequence ID" value="XM_016772987.1"/>
</dbReference>
<protein>
    <recommendedName>
        <fullName evidence="9">DNA-directed RNA polymerase III subunit RPC6</fullName>
    </recommendedName>
</protein>
<evidence type="ECO:0000256" key="1">
    <source>
        <dbReference type="ARBA" id="ARBA00004123"/>
    </source>
</evidence>
<proteinExistence type="inferred from homology"/>
<dbReference type="Proteomes" id="UP000053411">
    <property type="component" value="Unassembled WGS sequence"/>
</dbReference>
<dbReference type="InterPro" id="IPR036388">
    <property type="entry name" value="WH-like_DNA-bd_sf"/>
</dbReference>
<keyword evidence="3" id="KW-0240">DNA-directed RNA polymerase</keyword>
<dbReference type="OrthoDB" id="613763at2759"/>
<dbReference type="EMBL" id="KN848064">
    <property type="protein sequence ID" value="KIY02335.1"/>
    <property type="molecule type" value="Genomic_DNA"/>
</dbReference>
<evidence type="ECO:0000256" key="3">
    <source>
        <dbReference type="ARBA" id="ARBA00022478"/>
    </source>
</evidence>
<dbReference type="GO" id="GO:0006383">
    <property type="term" value="P:transcription by RNA polymerase III"/>
    <property type="evidence" value="ECO:0007669"/>
    <property type="project" value="InterPro"/>
</dbReference>
<evidence type="ECO:0000256" key="6">
    <source>
        <dbReference type="SAM" id="MobiDB-lite"/>
    </source>
</evidence>
<dbReference type="Gene3D" id="1.10.10.10">
    <property type="entry name" value="Winged helix-like DNA-binding domain superfamily/Winged helix DNA-binding domain"/>
    <property type="match status" value="1"/>
</dbReference>
<evidence type="ECO:0008006" key="9">
    <source>
        <dbReference type="Google" id="ProtNLM"/>
    </source>
</evidence>
<evidence type="ECO:0000256" key="5">
    <source>
        <dbReference type="ARBA" id="ARBA00023242"/>
    </source>
</evidence>
<dbReference type="GeneID" id="27708219"/>
<evidence type="ECO:0000313" key="8">
    <source>
        <dbReference type="Proteomes" id="UP000053411"/>
    </source>
</evidence>
<comment type="subcellular location">
    <subcellularLocation>
        <location evidence="1">Nucleus</location>
    </subcellularLocation>
</comment>
<dbReference type="PANTHER" id="PTHR12780">
    <property type="entry name" value="RNA POLYMERASE III DNA DIRECTED , 39KD SUBUNIT-RELATED"/>
    <property type="match status" value="1"/>
</dbReference>
<dbReference type="SUPFAM" id="SSF46785">
    <property type="entry name" value="Winged helix' DNA-binding domain"/>
    <property type="match status" value="1"/>
</dbReference>
<dbReference type="InterPro" id="IPR007832">
    <property type="entry name" value="RNA_pol_Rpc34"/>
</dbReference>
<reference evidence="7 8" key="1">
    <citation type="submission" date="2015-01" db="EMBL/GenBank/DDBJ databases">
        <title>The Genome Sequence of Fonsecaea multimorphosa CBS 102226.</title>
        <authorList>
            <consortium name="The Broad Institute Genomics Platform"/>
            <person name="Cuomo C."/>
            <person name="de Hoog S."/>
            <person name="Gorbushina A."/>
            <person name="Stielow B."/>
            <person name="Teixiera M."/>
            <person name="Abouelleil A."/>
            <person name="Chapman S.B."/>
            <person name="Priest M."/>
            <person name="Young S.K."/>
            <person name="Wortman J."/>
            <person name="Nusbaum C."/>
            <person name="Birren B."/>
        </authorList>
    </citation>
    <scope>NUCLEOTIDE SEQUENCE [LARGE SCALE GENOMIC DNA]</scope>
    <source>
        <strain evidence="7 8">CBS 102226</strain>
    </source>
</reference>